<dbReference type="PANTHER" id="PTHR43377:SF1">
    <property type="entry name" value="BILIVERDIN REDUCTASE A"/>
    <property type="match status" value="1"/>
</dbReference>
<dbReference type="Proteomes" id="UP000031186">
    <property type="component" value="Unassembled WGS sequence"/>
</dbReference>
<dbReference type="EMBL" id="AZNF01000018">
    <property type="protein sequence ID" value="KID60639.1"/>
    <property type="molecule type" value="Genomic_DNA"/>
</dbReference>
<organism evidence="1 2">
    <name type="scientific">Metarhizium anisopliae (strain ARSEF 549)</name>
    <dbReference type="NCBI Taxonomy" id="3151832"/>
    <lineage>
        <taxon>Eukaryota</taxon>
        <taxon>Fungi</taxon>
        <taxon>Dikarya</taxon>
        <taxon>Ascomycota</taxon>
        <taxon>Pezizomycotina</taxon>
        <taxon>Sordariomycetes</taxon>
        <taxon>Hypocreomycetidae</taxon>
        <taxon>Hypocreales</taxon>
        <taxon>Clavicipitaceae</taxon>
        <taxon>Metarhizium</taxon>
    </lineage>
</organism>
<accession>A0A0B4FWK7</accession>
<dbReference type="Gene3D" id="3.30.360.10">
    <property type="entry name" value="Dihydrodipicolinate Reductase, domain 2"/>
    <property type="match status" value="1"/>
</dbReference>
<dbReference type="AlphaFoldDB" id="A0A0B4FWK7"/>
<evidence type="ECO:0000313" key="2">
    <source>
        <dbReference type="Proteomes" id="UP000031186"/>
    </source>
</evidence>
<dbReference type="HOGENOM" id="CLU_1510950_0_0_1"/>
<gene>
    <name evidence="1" type="ORF">MAN_09774</name>
</gene>
<feature type="non-terminal residue" evidence="1">
    <location>
        <position position="1"/>
    </location>
</feature>
<keyword evidence="2" id="KW-1185">Reference proteome</keyword>
<protein>
    <submittedName>
        <fullName evidence="1">Quinate utilization oxidoreductase QutH</fullName>
    </submittedName>
</protein>
<dbReference type="VEuPathDB" id="FungiDB:MAN_09774"/>
<dbReference type="SUPFAM" id="SSF55347">
    <property type="entry name" value="Glyceraldehyde-3-phosphate dehydrogenase-like, C-terminal domain"/>
    <property type="match status" value="1"/>
</dbReference>
<dbReference type="InterPro" id="IPR036291">
    <property type="entry name" value="NAD(P)-bd_dom_sf"/>
</dbReference>
<proteinExistence type="predicted"/>
<name>A0A0B4FWK7_METAF</name>
<evidence type="ECO:0000313" key="1">
    <source>
        <dbReference type="EMBL" id="KID60639.1"/>
    </source>
</evidence>
<sequence length="178" mass="18819">MAFGLSISAAPITVISAGIIGPRHAKTVMKNNEAKLVAVVDSSPAGSALVTELSVSHYTGVDNLLNSANKLMQPLYVPQTTQSQSARMYAAGRTSFSAKSKVLVGHHHRFNPYILKTKQVISTGKLGDVLAVRDLGIAQAARLLPGTGRMETDEAGGAILIDMIHEIGILHLLLGRIV</sequence>
<comment type="caution">
    <text evidence="1">The sequence shown here is derived from an EMBL/GenBank/DDBJ whole genome shotgun (WGS) entry which is preliminary data.</text>
</comment>
<dbReference type="InterPro" id="IPR051450">
    <property type="entry name" value="Gfo/Idh/MocA_Oxidoreductases"/>
</dbReference>
<dbReference type="Gene3D" id="3.40.50.720">
    <property type="entry name" value="NAD(P)-binding Rossmann-like Domain"/>
    <property type="match status" value="2"/>
</dbReference>
<dbReference type="SUPFAM" id="SSF51735">
    <property type="entry name" value="NAD(P)-binding Rossmann-fold domains"/>
    <property type="match status" value="1"/>
</dbReference>
<dbReference type="PANTHER" id="PTHR43377">
    <property type="entry name" value="BILIVERDIN REDUCTASE A"/>
    <property type="match status" value="1"/>
</dbReference>
<reference evidence="1 2" key="1">
    <citation type="journal article" date="2014" name="Proc. Natl. Acad. Sci. U.S.A.">
        <title>Trajectory and genomic determinants of fungal-pathogen speciation and host adaptation.</title>
        <authorList>
            <person name="Hu X."/>
            <person name="Xiao G."/>
            <person name="Zheng P."/>
            <person name="Shang Y."/>
            <person name="Su Y."/>
            <person name="Zhang X."/>
            <person name="Liu X."/>
            <person name="Zhan S."/>
            <person name="St Leger R.J."/>
            <person name="Wang C."/>
        </authorList>
    </citation>
    <scope>NUCLEOTIDE SEQUENCE [LARGE SCALE GENOMIC DNA]</scope>
    <source>
        <strain evidence="1 2">ARSEF 549</strain>
    </source>
</reference>